<keyword evidence="1" id="KW-0812">Transmembrane</keyword>
<evidence type="ECO:0000313" key="3">
    <source>
        <dbReference type="Proteomes" id="UP000265560"/>
    </source>
</evidence>
<dbReference type="Proteomes" id="UP000265560">
    <property type="component" value="Chromosome"/>
</dbReference>
<feature type="transmembrane region" description="Helical" evidence="1">
    <location>
        <begin position="77"/>
        <end position="96"/>
    </location>
</feature>
<gene>
    <name evidence="2" type="ORF">D3880_13745</name>
</gene>
<dbReference type="AlphaFoldDB" id="A0A385Z491"/>
<name>A0A385Z491_9PSED</name>
<evidence type="ECO:0000313" key="2">
    <source>
        <dbReference type="EMBL" id="AYC33350.1"/>
    </source>
</evidence>
<reference evidence="3" key="1">
    <citation type="submission" date="2018-09" db="EMBL/GenBank/DDBJ databases">
        <authorList>
            <person name="Zhu H."/>
        </authorList>
    </citation>
    <scope>NUCLEOTIDE SEQUENCE [LARGE SCALE GENOMIC DNA]</scope>
    <source>
        <strain evidence="3">K2W31S-8</strain>
    </source>
</reference>
<sequence length="133" mass="14577">MSEPEAGRIALLVRLSLALLFLCHGLVPKLLWLSADEVRMITAHGWTEVERVAQLAGVLELGWAGVLCVVRWQRWPLLLTAGLLVGLLLDVAWFAPELLIQAFNPLSTNLLGLSLCLIGWLVEAPRAGQTVPH</sequence>
<dbReference type="Pfam" id="PF13781">
    <property type="entry name" value="DoxX_3"/>
    <property type="match status" value="1"/>
</dbReference>
<keyword evidence="1" id="KW-1133">Transmembrane helix</keyword>
<feature type="transmembrane region" description="Helical" evidence="1">
    <location>
        <begin position="102"/>
        <end position="122"/>
    </location>
</feature>
<keyword evidence="1" id="KW-0472">Membrane</keyword>
<accession>A0A385Z491</accession>
<dbReference type="KEGG" id="pcav:D3880_13745"/>
<proteinExistence type="predicted"/>
<dbReference type="InterPro" id="IPR025695">
    <property type="entry name" value="DoxX-like"/>
</dbReference>
<evidence type="ECO:0000256" key="1">
    <source>
        <dbReference type="SAM" id="Phobius"/>
    </source>
</evidence>
<dbReference type="OrthoDB" id="6199084at2"/>
<dbReference type="EMBL" id="CP032419">
    <property type="protein sequence ID" value="AYC33350.1"/>
    <property type="molecule type" value="Genomic_DNA"/>
</dbReference>
<protein>
    <submittedName>
        <fullName evidence="2">DoxX family protein</fullName>
    </submittedName>
</protein>
<feature type="transmembrane region" description="Helical" evidence="1">
    <location>
        <begin position="12"/>
        <end position="32"/>
    </location>
</feature>
<keyword evidence="3" id="KW-1185">Reference proteome</keyword>
<organism evidence="2 3">
    <name type="scientific">Pseudomonas cavernae</name>
    <dbReference type="NCBI Taxonomy" id="2320867"/>
    <lineage>
        <taxon>Bacteria</taxon>
        <taxon>Pseudomonadati</taxon>
        <taxon>Pseudomonadota</taxon>
        <taxon>Gammaproteobacteria</taxon>
        <taxon>Pseudomonadales</taxon>
        <taxon>Pseudomonadaceae</taxon>
        <taxon>Pseudomonas</taxon>
    </lineage>
</organism>
<dbReference type="RefSeq" id="WP_119894008.1">
    <property type="nucleotide sequence ID" value="NZ_CP032419.1"/>
</dbReference>